<dbReference type="Proteomes" id="UP000076727">
    <property type="component" value="Unassembled WGS sequence"/>
</dbReference>
<evidence type="ECO:0000256" key="3">
    <source>
        <dbReference type="ARBA" id="ARBA00022723"/>
    </source>
</evidence>
<keyword evidence="4" id="KW-0677">Repeat</keyword>
<dbReference type="EMBL" id="KV429052">
    <property type="protein sequence ID" value="KZT70237.1"/>
    <property type="molecule type" value="Genomic_DNA"/>
</dbReference>
<dbReference type="PANTHER" id="PTHR14003:SF19">
    <property type="entry name" value="YY2 TRANSCRIPTION FACTOR"/>
    <property type="match status" value="1"/>
</dbReference>
<dbReference type="GO" id="GO:0000981">
    <property type="term" value="F:DNA-binding transcription factor activity, RNA polymerase II-specific"/>
    <property type="evidence" value="ECO:0007669"/>
    <property type="project" value="TreeGrafter"/>
</dbReference>
<evidence type="ECO:0000256" key="5">
    <source>
        <dbReference type="ARBA" id="ARBA00022771"/>
    </source>
</evidence>
<evidence type="ECO:0000256" key="4">
    <source>
        <dbReference type="ARBA" id="ARBA00022737"/>
    </source>
</evidence>
<comment type="subcellular location">
    <subcellularLocation>
        <location evidence="1">Nucleus</location>
    </subcellularLocation>
</comment>
<dbReference type="GO" id="GO:0005667">
    <property type="term" value="C:transcription regulator complex"/>
    <property type="evidence" value="ECO:0007669"/>
    <property type="project" value="TreeGrafter"/>
</dbReference>
<dbReference type="FunFam" id="3.30.160.60:FF:001382">
    <property type="entry name" value="Transcriptional repressor"/>
    <property type="match status" value="1"/>
</dbReference>
<dbReference type="GO" id="GO:0000785">
    <property type="term" value="C:chromatin"/>
    <property type="evidence" value="ECO:0007669"/>
    <property type="project" value="TreeGrafter"/>
</dbReference>
<evidence type="ECO:0000256" key="6">
    <source>
        <dbReference type="ARBA" id="ARBA00022833"/>
    </source>
</evidence>
<evidence type="ECO:0000259" key="9">
    <source>
        <dbReference type="PROSITE" id="PS50157"/>
    </source>
</evidence>
<gene>
    <name evidence="10" type="ORF">DAEQUDRAFT_641149</name>
</gene>
<name>A0A165R334_9APHY</name>
<dbReference type="AlphaFoldDB" id="A0A165R334"/>
<keyword evidence="7" id="KW-0539">Nucleus</keyword>
<dbReference type="InterPro" id="IPR013087">
    <property type="entry name" value="Znf_C2H2_type"/>
</dbReference>
<dbReference type="Pfam" id="PF00096">
    <property type="entry name" value="zf-C2H2"/>
    <property type="match status" value="1"/>
</dbReference>
<accession>A0A165R334</accession>
<feature type="non-terminal residue" evidence="10">
    <location>
        <position position="51"/>
    </location>
</feature>
<keyword evidence="6" id="KW-0862">Zinc</keyword>
<dbReference type="PANTHER" id="PTHR14003">
    <property type="entry name" value="TRANSCRIPTIONAL REPRESSOR PROTEIN YY"/>
    <property type="match status" value="1"/>
</dbReference>
<dbReference type="SMART" id="SM00355">
    <property type="entry name" value="ZnF_C2H2"/>
    <property type="match status" value="1"/>
</dbReference>
<dbReference type="GO" id="GO:0000978">
    <property type="term" value="F:RNA polymerase II cis-regulatory region sequence-specific DNA binding"/>
    <property type="evidence" value="ECO:0007669"/>
    <property type="project" value="TreeGrafter"/>
</dbReference>
<evidence type="ECO:0000256" key="2">
    <source>
        <dbReference type="ARBA" id="ARBA00022491"/>
    </source>
</evidence>
<evidence type="ECO:0000256" key="8">
    <source>
        <dbReference type="PROSITE-ProRule" id="PRU00042"/>
    </source>
</evidence>
<dbReference type="SUPFAM" id="SSF57667">
    <property type="entry name" value="beta-beta-alpha zinc fingers"/>
    <property type="match status" value="1"/>
</dbReference>
<sequence>RKHVCPTCERSFSTSGHLARHIRVHTGERNHKCPFPGCETRCSRQDNLQQQ</sequence>
<evidence type="ECO:0000256" key="7">
    <source>
        <dbReference type="ARBA" id="ARBA00023242"/>
    </source>
</evidence>
<keyword evidence="5 8" id="KW-0863">Zinc-finger</keyword>
<dbReference type="InterPro" id="IPR036236">
    <property type="entry name" value="Znf_C2H2_sf"/>
</dbReference>
<dbReference type="GO" id="GO:0031519">
    <property type="term" value="C:PcG protein complex"/>
    <property type="evidence" value="ECO:0007669"/>
    <property type="project" value="TreeGrafter"/>
</dbReference>
<dbReference type="PROSITE" id="PS00028">
    <property type="entry name" value="ZINC_FINGER_C2H2_1"/>
    <property type="match status" value="1"/>
</dbReference>
<dbReference type="Gene3D" id="3.30.160.60">
    <property type="entry name" value="Classic Zinc Finger"/>
    <property type="match status" value="2"/>
</dbReference>
<evidence type="ECO:0000256" key="1">
    <source>
        <dbReference type="ARBA" id="ARBA00004123"/>
    </source>
</evidence>
<feature type="non-terminal residue" evidence="10">
    <location>
        <position position="1"/>
    </location>
</feature>
<dbReference type="PROSITE" id="PS50157">
    <property type="entry name" value="ZINC_FINGER_C2H2_2"/>
    <property type="match status" value="1"/>
</dbReference>
<reference evidence="10 11" key="1">
    <citation type="journal article" date="2016" name="Mol. Biol. Evol.">
        <title>Comparative Genomics of Early-Diverging Mushroom-Forming Fungi Provides Insights into the Origins of Lignocellulose Decay Capabilities.</title>
        <authorList>
            <person name="Nagy L.G."/>
            <person name="Riley R."/>
            <person name="Tritt A."/>
            <person name="Adam C."/>
            <person name="Daum C."/>
            <person name="Floudas D."/>
            <person name="Sun H."/>
            <person name="Yadav J.S."/>
            <person name="Pangilinan J."/>
            <person name="Larsson K.H."/>
            <person name="Matsuura K."/>
            <person name="Barry K."/>
            <person name="Labutti K."/>
            <person name="Kuo R."/>
            <person name="Ohm R.A."/>
            <person name="Bhattacharya S.S."/>
            <person name="Shirouzu T."/>
            <person name="Yoshinaga Y."/>
            <person name="Martin F.M."/>
            <person name="Grigoriev I.V."/>
            <person name="Hibbett D.S."/>
        </authorList>
    </citation>
    <scope>NUCLEOTIDE SEQUENCE [LARGE SCALE GENOMIC DNA]</scope>
    <source>
        <strain evidence="10 11">L-15889</strain>
    </source>
</reference>
<organism evidence="10 11">
    <name type="scientific">Daedalea quercina L-15889</name>
    <dbReference type="NCBI Taxonomy" id="1314783"/>
    <lineage>
        <taxon>Eukaryota</taxon>
        <taxon>Fungi</taxon>
        <taxon>Dikarya</taxon>
        <taxon>Basidiomycota</taxon>
        <taxon>Agaricomycotina</taxon>
        <taxon>Agaricomycetes</taxon>
        <taxon>Polyporales</taxon>
        <taxon>Fomitopsis</taxon>
    </lineage>
</organism>
<evidence type="ECO:0000313" key="11">
    <source>
        <dbReference type="Proteomes" id="UP000076727"/>
    </source>
</evidence>
<dbReference type="OrthoDB" id="654211at2759"/>
<dbReference type="STRING" id="1314783.A0A165R334"/>
<dbReference type="GO" id="GO:0008270">
    <property type="term" value="F:zinc ion binding"/>
    <property type="evidence" value="ECO:0007669"/>
    <property type="project" value="UniProtKB-KW"/>
</dbReference>
<keyword evidence="11" id="KW-1185">Reference proteome</keyword>
<evidence type="ECO:0000313" key="10">
    <source>
        <dbReference type="EMBL" id="KZT70237.1"/>
    </source>
</evidence>
<dbReference type="GO" id="GO:0000122">
    <property type="term" value="P:negative regulation of transcription by RNA polymerase II"/>
    <property type="evidence" value="ECO:0007669"/>
    <property type="project" value="UniProtKB-ARBA"/>
</dbReference>
<protein>
    <recommendedName>
        <fullName evidence="9">C2H2-type domain-containing protein</fullName>
    </recommendedName>
</protein>
<feature type="domain" description="C2H2-type" evidence="9">
    <location>
        <begin position="3"/>
        <end position="30"/>
    </location>
</feature>
<keyword evidence="3" id="KW-0479">Metal-binding</keyword>
<proteinExistence type="predicted"/>
<dbReference type="GO" id="GO:0060258">
    <property type="term" value="P:negative regulation of filamentous growth"/>
    <property type="evidence" value="ECO:0007669"/>
    <property type="project" value="UniProtKB-ARBA"/>
</dbReference>
<keyword evidence="2" id="KW-0678">Repressor</keyword>